<dbReference type="Proteomes" id="UP000275232">
    <property type="component" value="Unassembled WGS sequence"/>
</dbReference>
<gene>
    <name evidence="1" type="ORF">EG799_01405</name>
</gene>
<comment type="caution">
    <text evidence="1">The sequence shown here is derived from an EMBL/GenBank/DDBJ whole genome shotgun (WGS) entry which is preliminary data.</text>
</comment>
<sequence>MASDLHDRLQRQFDRFKLFPEAGRQGDFFLVRGDAFIAFLDARKLIEDEVLPALHGLERD</sequence>
<name>A0A3N5DN26_9SPHN</name>
<dbReference type="OrthoDB" id="7433442at2"/>
<evidence type="ECO:0000313" key="1">
    <source>
        <dbReference type="EMBL" id="RPF70431.1"/>
    </source>
</evidence>
<accession>A0A3N5DN26</accession>
<proteinExistence type="predicted"/>
<keyword evidence="2" id="KW-1185">Reference proteome</keyword>
<dbReference type="EMBL" id="RPFZ01000001">
    <property type="protein sequence ID" value="RPF70431.1"/>
    <property type="molecule type" value="Genomic_DNA"/>
</dbReference>
<protein>
    <submittedName>
        <fullName evidence="1">Uncharacterized protein</fullName>
    </submittedName>
</protein>
<reference evidence="1 2" key="1">
    <citation type="submission" date="2018-11" db="EMBL/GenBank/DDBJ databases">
        <title>Erythrobacter spongiae sp. nov., isolated from a marine sponge.</title>
        <authorList>
            <person name="Zhuang L."/>
            <person name="Luo L."/>
        </authorList>
    </citation>
    <scope>NUCLEOTIDE SEQUENCE [LARGE SCALE GENOMIC DNA]</scope>
    <source>
        <strain evidence="1 2">HN-E23</strain>
    </source>
</reference>
<dbReference type="RefSeq" id="WP_123877890.1">
    <property type="nucleotide sequence ID" value="NZ_RPFZ01000001.1"/>
</dbReference>
<evidence type="ECO:0000313" key="2">
    <source>
        <dbReference type="Proteomes" id="UP000275232"/>
    </source>
</evidence>
<dbReference type="AlphaFoldDB" id="A0A3N5DN26"/>
<organism evidence="1 2">
    <name type="scientific">Aurantiacibacter spongiae</name>
    <dbReference type="NCBI Taxonomy" id="2488860"/>
    <lineage>
        <taxon>Bacteria</taxon>
        <taxon>Pseudomonadati</taxon>
        <taxon>Pseudomonadota</taxon>
        <taxon>Alphaproteobacteria</taxon>
        <taxon>Sphingomonadales</taxon>
        <taxon>Erythrobacteraceae</taxon>
        <taxon>Aurantiacibacter</taxon>
    </lineage>
</organism>